<dbReference type="HOGENOM" id="CLU_2131923_0_0_5"/>
<evidence type="ECO:0000256" key="1">
    <source>
        <dbReference type="SAM" id="MobiDB-lite"/>
    </source>
</evidence>
<dbReference type="AlphaFoldDB" id="A0A0A7PBZ3"/>
<protein>
    <submittedName>
        <fullName evidence="2">Putative membrane protein</fullName>
    </submittedName>
</protein>
<dbReference type="RefSeq" id="WP_039571452.1">
    <property type="nucleotide sequence ID" value="NZ_CP009122.1"/>
</dbReference>
<reference evidence="2 3" key="1">
    <citation type="journal article" date="2015" name="Int. J. Syst. Evol. Microbiol.">
        <title>Description of Sphingopyxis fribergensis sp. nov. - a soil bacterium with the ability to degrade styrene and phenylacetic acid.</title>
        <authorList>
            <person name="Oelschlagel M."/>
            <person name="Ruckert C."/>
            <person name="Kalinowski J."/>
            <person name="Schmidt G."/>
            <person name="Schlomann M."/>
            <person name="Tischler D."/>
        </authorList>
    </citation>
    <scope>NUCLEOTIDE SEQUENCE [LARGE SCALE GENOMIC DNA]</scope>
    <source>
        <strain evidence="2 3">Kp5.2</strain>
    </source>
</reference>
<feature type="region of interest" description="Disordered" evidence="1">
    <location>
        <begin position="89"/>
        <end position="113"/>
    </location>
</feature>
<accession>A0A0A7PBZ3</accession>
<evidence type="ECO:0000313" key="2">
    <source>
        <dbReference type="EMBL" id="AJA07479.1"/>
    </source>
</evidence>
<evidence type="ECO:0000313" key="3">
    <source>
        <dbReference type="Proteomes" id="UP000030907"/>
    </source>
</evidence>
<dbReference type="STRING" id="1515612.SKP52_02740"/>
<dbReference type="KEGG" id="sphk:SKP52_02740"/>
<proteinExistence type="predicted"/>
<dbReference type="Proteomes" id="UP000030907">
    <property type="component" value="Chromosome"/>
</dbReference>
<keyword evidence="3" id="KW-1185">Reference proteome</keyword>
<gene>
    <name evidence="2" type="ORF">SKP52_02740</name>
</gene>
<name>A0A0A7PBZ3_9SPHN</name>
<dbReference type="EMBL" id="CP009122">
    <property type="protein sequence ID" value="AJA07479.1"/>
    <property type="molecule type" value="Genomic_DNA"/>
</dbReference>
<organism evidence="2 3">
    <name type="scientific">Sphingopyxis fribergensis</name>
    <dbReference type="NCBI Taxonomy" id="1515612"/>
    <lineage>
        <taxon>Bacteria</taxon>
        <taxon>Pseudomonadati</taxon>
        <taxon>Pseudomonadota</taxon>
        <taxon>Alphaproteobacteria</taxon>
        <taxon>Sphingomonadales</taxon>
        <taxon>Sphingomonadaceae</taxon>
        <taxon>Sphingopyxis</taxon>
    </lineage>
</organism>
<sequence length="113" mass="11474">MSLSNREQLVAFIALIVAILTLGLAPVVTAGIMGKTLPDSLIAVSDKTVTGLVGVLGTIAAMIFRTNRADETATENTGKAFEAIAAAAASTPAPEPDVTLKPGETAQAEGTHE</sequence>